<protein>
    <submittedName>
        <fullName evidence="4">Ankyrin repeat domain-containing protein</fullName>
    </submittedName>
</protein>
<dbReference type="PANTHER" id="PTHR24171">
    <property type="entry name" value="ANKYRIN REPEAT DOMAIN-CONTAINING PROTEIN 39-RELATED"/>
    <property type="match status" value="1"/>
</dbReference>
<evidence type="ECO:0000313" key="4">
    <source>
        <dbReference type="EMBL" id="MCY0387930.1"/>
    </source>
</evidence>
<name>A0ABT3ZNU6_9BURK</name>
<feature type="repeat" description="ANK" evidence="3">
    <location>
        <begin position="75"/>
        <end position="101"/>
    </location>
</feature>
<keyword evidence="1" id="KW-0677">Repeat</keyword>
<dbReference type="Proteomes" id="UP001082899">
    <property type="component" value="Unassembled WGS sequence"/>
</dbReference>
<feature type="repeat" description="ANK" evidence="3">
    <location>
        <begin position="42"/>
        <end position="74"/>
    </location>
</feature>
<proteinExistence type="predicted"/>
<evidence type="ECO:0000313" key="5">
    <source>
        <dbReference type="Proteomes" id="UP001082899"/>
    </source>
</evidence>
<dbReference type="EMBL" id="JAPMXC010000002">
    <property type="protein sequence ID" value="MCY0387930.1"/>
    <property type="molecule type" value="Genomic_DNA"/>
</dbReference>
<dbReference type="InterPro" id="IPR036770">
    <property type="entry name" value="Ankyrin_rpt-contain_sf"/>
</dbReference>
<evidence type="ECO:0000256" key="2">
    <source>
        <dbReference type="ARBA" id="ARBA00023043"/>
    </source>
</evidence>
<dbReference type="PROSITE" id="PS50297">
    <property type="entry name" value="ANK_REP_REGION"/>
    <property type="match status" value="2"/>
</dbReference>
<dbReference type="InterPro" id="IPR002110">
    <property type="entry name" value="Ankyrin_rpt"/>
</dbReference>
<evidence type="ECO:0000256" key="3">
    <source>
        <dbReference type="PROSITE-ProRule" id="PRU00023"/>
    </source>
</evidence>
<accession>A0ABT3ZNU6</accession>
<sequence length="108" mass="11281">MRWTNDVSTVSTAMAEAIERGDSHEVGDLLARGAPVRARGPGGMTFLHLAARAGAVPIITLLVDYDAQVNAVDEAGRTPLALAQEQGQAGAVRELLKHGASKRPDAVP</sequence>
<keyword evidence="5" id="KW-1185">Reference proteome</keyword>
<comment type="caution">
    <text evidence="4">The sequence shown here is derived from an EMBL/GenBank/DDBJ whole genome shotgun (WGS) entry which is preliminary data.</text>
</comment>
<keyword evidence="2 3" id="KW-0040">ANK repeat</keyword>
<organism evidence="4 5">
    <name type="scientific">Robbsia betulipollinis</name>
    <dbReference type="NCBI Taxonomy" id="2981849"/>
    <lineage>
        <taxon>Bacteria</taxon>
        <taxon>Pseudomonadati</taxon>
        <taxon>Pseudomonadota</taxon>
        <taxon>Betaproteobacteria</taxon>
        <taxon>Burkholderiales</taxon>
        <taxon>Burkholderiaceae</taxon>
        <taxon>Robbsia</taxon>
    </lineage>
</organism>
<reference evidence="4" key="1">
    <citation type="submission" date="2022-11" db="EMBL/GenBank/DDBJ databases">
        <title>Robbsia betulipollinis sp. nov., isolated from pollen of birch (Betula pendula).</title>
        <authorList>
            <person name="Shi H."/>
            <person name="Ambika Manirajan B."/>
            <person name="Ratering S."/>
            <person name="Geissler-Plaum R."/>
            <person name="Schnell S."/>
        </authorList>
    </citation>
    <scope>NUCLEOTIDE SEQUENCE</scope>
    <source>
        <strain evidence="4">Bb-Pol-6</strain>
    </source>
</reference>
<dbReference type="SUPFAM" id="SSF48403">
    <property type="entry name" value="Ankyrin repeat"/>
    <property type="match status" value="1"/>
</dbReference>
<dbReference type="PROSITE" id="PS50088">
    <property type="entry name" value="ANK_REPEAT"/>
    <property type="match status" value="2"/>
</dbReference>
<dbReference type="SMART" id="SM00248">
    <property type="entry name" value="ANK"/>
    <property type="match status" value="2"/>
</dbReference>
<evidence type="ECO:0000256" key="1">
    <source>
        <dbReference type="ARBA" id="ARBA00022737"/>
    </source>
</evidence>
<dbReference type="Gene3D" id="1.25.40.20">
    <property type="entry name" value="Ankyrin repeat-containing domain"/>
    <property type="match status" value="1"/>
</dbReference>
<dbReference type="RefSeq" id="WP_267847787.1">
    <property type="nucleotide sequence ID" value="NZ_JAPMXC010000002.1"/>
</dbReference>
<gene>
    <name evidence="4" type="ORF">OVY01_11920</name>
</gene>
<dbReference type="Pfam" id="PF12796">
    <property type="entry name" value="Ank_2"/>
    <property type="match status" value="1"/>
</dbReference>